<dbReference type="Proteomes" id="UP000612349">
    <property type="component" value="Unassembled WGS sequence"/>
</dbReference>
<sequence>MTKYLLAAITLPIALAATPAMAQQHKCPEGTKCAQMHKPGLAENSAELRQTLNLKEKARKLREMQTAELNDRATTDEAAIIKKKLAAYAKEQRNPCEHGDAHLDEHGQCTDCPEHEKTAANCVDCDEADCPEAV</sequence>
<organism evidence="2 3">
    <name type="scientific">Croceicoccus mobilis</name>
    <dbReference type="NCBI Taxonomy" id="1703339"/>
    <lineage>
        <taxon>Bacteria</taxon>
        <taxon>Pseudomonadati</taxon>
        <taxon>Pseudomonadota</taxon>
        <taxon>Alphaproteobacteria</taxon>
        <taxon>Sphingomonadales</taxon>
        <taxon>Erythrobacteraceae</taxon>
        <taxon>Croceicoccus</taxon>
    </lineage>
</organism>
<dbReference type="OrthoDB" id="10016158at2"/>
<dbReference type="RefSeq" id="WP_066769588.1">
    <property type="nucleotide sequence ID" value="NZ_BMIP01000011.1"/>
</dbReference>
<keyword evidence="3" id="KW-1185">Reference proteome</keyword>
<feature type="chain" id="PRO_5037804937" evidence="1">
    <location>
        <begin position="23"/>
        <end position="134"/>
    </location>
</feature>
<dbReference type="AlphaFoldDB" id="A0A917DZB6"/>
<dbReference type="EMBL" id="BMIP01000011">
    <property type="protein sequence ID" value="GGD81947.1"/>
    <property type="molecule type" value="Genomic_DNA"/>
</dbReference>
<accession>A0A917DZB6</accession>
<reference evidence="2" key="2">
    <citation type="submission" date="2020-09" db="EMBL/GenBank/DDBJ databases">
        <authorList>
            <person name="Sun Q."/>
            <person name="Zhou Y."/>
        </authorList>
    </citation>
    <scope>NUCLEOTIDE SEQUENCE</scope>
    <source>
        <strain evidence="2">CGMCC 1.15360</strain>
    </source>
</reference>
<comment type="caution">
    <text evidence="2">The sequence shown here is derived from an EMBL/GenBank/DDBJ whole genome shotgun (WGS) entry which is preliminary data.</text>
</comment>
<evidence type="ECO:0000256" key="1">
    <source>
        <dbReference type="SAM" id="SignalP"/>
    </source>
</evidence>
<evidence type="ECO:0000313" key="3">
    <source>
        <dbReference type="Proteomes" id="UP000612349"/>
    </source>
</evidence>
<keyword evidence="1" id="KW-0732">Signal</keyword>
<gene>
    <name evidence="2" type="ORF">GCM10010990_34890</name>
</gene>
<proteinExistence type="predicted"/>
<name>A0A917DZB6_9SPHN</name>
<feature type="signal peptide" evidence="1">
    <location>
        <begin position="1"/>
        <end position="22"/>
    </location>
</feature>
<protein>
    <submittedName>
        <fullName evidence="2">Uncharacterized protein</fullName>
    </submittedName>
</protein>
<reference evidence="2" key="1">
    <citation type="journal article" date="2014" name="Int. J. Syst. Evol. Microbiol.">
        <title>Complete genome sequence of Corynebacterium casei LMG S-19264T (=DSM 44701T), isolated from a smear-ripened cheese.</title>
        <authorList>
            <consortium name="US DOE Joint Genome Institute (JGI-PGF)"/>
            <person name="Walter F."/>
            <person name="Albersmeier A."/>
            <person name="Kalinowski J."/>
            <person name="Ruckert C."/>
        </authorList>
    </citation>
    <scope>NUCLEOTIDE SEQUENCE</scope>
    <source>
        <strain evidence="2">CGMCC 1.15360</strain>
    </source>
</reference>
<evidence type="ECO:0000313" key="2">
    <source>
        <dbReference type="EMBL" id="GGD81947.1"/>
    </source>
</evidence>